<keyword evidence="7" id="KW-1185">Reference proteome</keyword>
<reference evidence="6" key="2">
    <citation type="submission" date="2018-08" db="EMBL/GenBank/DDBJ databases">
        <authorList>
            <person name="Rossello M."/>
        </authorList>
    </citation>
    <scope>NUCLEOTIDE SEQUENCE [LARGE SCALE GENOMIC DNA]</scope>
    <source>
        <strain evidence="6">cv. Chinese Spring</strain>
    </source>
</reference>
<accession>A0A077RF68</accession>
<dbReference type="OMA" id="EECNFVR"/>
<evidence type="ECO:0000256" key="1">
    <source>
        <dbReference type="ARBA" id="ARBA00004604"/>
    </source>
</evidence>
<dbReference type="Gramene" id="TraesJAG3B03G01669750.1">
    <property type="protein sequence ID" value="TraesJAG3B03G01669750.1"/>
    <property type="gene ID" value="TraesJAG3B03G01669750"/>
</dbReference>
<dbReference type="Gramene" id="TraesSTA3B03G01652230.1">
    <property type="protein sequence ID" value="TraesSTA3B03G01652230.1"/>
    <property type="gene ID" value="TraesSTA3B03G01652230"/>
</dbReference>
<dbReference type="SMR" id="A0A077RF68"/>
<protein>
    <submittedName>
        <fullName evidence="5">(bread wheat) hypothetical protein</fullName>
    </submittedName>
</protein>
<dbReference type="Gramene" id="TraesCAD_scaffold_030760_01G000100.1">
    <property type="protein sequence ID" value="TraesCAD_scaffold_030760_01G000100.1"/>
    <property type="gene ID" value="TraesCAD_scaffold_030760_01G000100"/>
</dbReference>
<dbReference type="Gramene" id="TraesCLE_scaffold_046602_01G000100.1">
    <property type="protein sequence ID" value="TraesCLE_scaffold_046602_01G000100.1"/>
    <property type="gene ID" value="TraesCLE_scaffold_046602_01G000100"/>
</dbReference>
<dbReference type="Gramene" id="TraesMAC3B03G01660930.2">
    <property type="protein sequence ID" value="TraesMAC3B03G01660930.2"/>
    <property type="gene ID" value="TraesMAC3B03G01660930"/>
</dbReference>
<feature type="region of interest" description="Disordered" evidence="4">
    <location>
        <begin position="117"/>
        <end position="145"/>
    </location>
</feature>
<dbReference type="Gramene" id="TraesJUL3B03G01673980.1">
    <property type="protein sequence ID" value="TraesJUL3B03G01673980.1"/>
    <property type="gene ID" value="TraesJUL3B03G01673980"/>
</dbReference>
<evidence type="ECO:0000313" key="7">
    <source>
        <dbReference type="Proteomes" id="UP000019116"/>
    </source>
</evidence>
<dbReference type="PANTHER" id="PTHR13634">
    <property type="entry name" value="RIBOSOME BIOGENESIS PROTEIN BRIX"/>
    <property type="match status" value="1"/>
</dbReference>
<name>A0A077RF68_WHEAT</name>
<keyword evidence="2" id="KW-0690">Ribosome biogenesis</keyword>
<dbReference type="Gramene" id="TraesJAG3B03G01669750.2">
    <property type="protein sequence ID" value="TraesJAG3B03G01669750.2"/>
    <property type="gene ID" value="TraesJAG3B03G01669750"/>
</dbReference>
<dbReference type="Gramene" id="TraesARI3B03G01687650.1">
    <property type="protein sequence ID" value="TraesARI3B03G01687650.1"/>
    <property type="gene ID" value="TraesARI3B03G01687650"/>
</dbReference>
<gene>
    <name evidence="6" type="primary">LOC123070327</name>
    <name evidence="5" type="ORF">TRAES_3BF087200020CFD_c1</name>
</gene>
<dbReference type="Proteomes" id="UP000019116">
    <property type="component" value="Chromosome 3B"/>
</dbReference>
<dbReference type="Gramene" id="TraesLDM3B03G01660760.1">
    <property type="protein sequence ID" value="TraesLDM3B03G01660760.1"/>
    <property type="gene ID" value="TraesLDM3B03G01660760"/>
</dbReference>
<dbReference type="GO" id="GO:0003723">
    <property type="term" value="F:RNA binding"/>
    <property type="evidence" value="ECO:0000318"/>
    <property type="project" value="GO_Central"/>
</dbReference>
<dbReference type="AlphaFoldDB" id="A0A077RF68"/>
<comment type="subcellular location">
    <subcellularLocation>
        <location evidence="1">Nucleus</location>
        <location evidence="1">Nucleolus</location>
    </subcellularLocation>
</comment>
<dbReference type="Gramene" id="TraesSYM3B03G01683240.3">
    <property type="protein sequence ID" value="TraesSYM3B03G01683240.3"/>
    <property type="gene ID" value="TraesSYM3B03G01683240"/>
</dbReference>
<evidence type="ECO:0000256" key="3">
    <source>
        <dbReference type="SAM" id="Coils"/>
    </source>
</evidence>
<dbReference type="InterPro" id="IPR026532">
    <property type="entry name" value="BRX1"/>
</dbReference>
<dbReference type="GO" id="GO:0005730">
    <property type="term" value="C:nucleolus"/>
    <property type="evidence" value="ECO:0000318"/>
    <property type="project" value="GO_Central"/>
</dbReference>
<evidence type="ECO:0000313" key="6">
    <source>
        <dbReference type="EnsemblPlants" id="TraesCS3B02G274200.1"/>
    </source>
</evidence>
<reference evidence="6" key="3">
    <citation type="submission" date="2018-10" db="UniProtKB">
        <authorList>
            <consortium name="EnsemblPlants"/>
        </authorList>
    </citation>
    <scope>IDENTIFICATION</scope>
</reference>
<dbReference type="Gramene" id="TraesSYM3B03G01683240.2">
    <property type="protein sequence ID" value="TraesSYM3B03G01683240.2"/>
    <property type="gene ID" value="TraesSYM3B03G01683240"/>
</dbReference>
<dbReference type="RefSeq" id="XP_044349408.1">
    <property type="nucleotide sequence ID" value="XM_044493473.1"/>
</dbReference>
<dbReference type="Gramene" id="TraesMAC3B03G01660930.1">
    <property type="protein sequence ID" value="TraesMAC3B03G01660930.1"/>
    <property type="gene ID" value="TraesMAC3B03G01660930"/>
</dbReference>
<dbReference type="Gramene" id="TraesLAC3B03G01603650.1">
    <property type="protein sequence ID" value="TraesLAC3B03G01603650.1"/>
    <property type="gene ID" value="TraesLAC3B03G01603650"/>
</dbReference>
<dbReference type="OrthoDB" id="694883at2759"/>
<dbReference type="Gramene" id="TraesLDM3B03G01660760.2">
    <property type="protein sequence ID" value="TraesLDM3B03G01660760.2"/>
    <property type="gene ID" value="TraesLDM3B03G01660760"/>
</dbReference>
<dbReference type="STRING" id="4565.A0A077RF68"/>
<proteinExistence type="predicted"/>
<dbReference type="GO" id="GO:0000027">
    <property type="term" value="P:ribosomal large subunit assembly"/>
    <property type="evidence" value="ECO:0000318"/>
    <property type="project" value="GO_Central"/>
</dbReference>
<dbReference type="ExpressionAtlas" id="A0A077RF68">
    <property type="expression patterns" value="baseline"/>
</dbReference>
<evidence type="ECO:0000256" key="2">
    <source>
        <dbReference type="ARBA" id="ARBA00022517"/>
    </source>
</evidence>
<evidence type="ECO:0000256" key="4">
    <source>
        <dbReference type="SAM" id="MobiDB-lite"/>
    </source>
</evidence>
<organism evidence="6">
    <name type="scientific">Triticum aestivum</name>
    <name type="common">Wheat</name>
    <dbReference type="NCBI Taxonomy" id="4565"/>
    <lineage>
        <taxon>Eukaryota</taxon>
        <taxon>Viridiplantae</taxon>
        <taxon>Streptophyta</taxon>
        <taxon>Embryophyta</taxon>
        <taxon>Tracheophyta</taxon>
        <taxon>Spermatophyta</taxon>
        <taxon>Magnoliopsida</taxon>
        <taxon>Liliopsida</taxon>
        <taxon>Poales</taxon>
        <taxon>Poaceae</taxon>
        <taxon>BOP clade</taxon>
        <taxon>Pooideae</taxon>
        <taxon>Triticodae</taxon>
        <taxon>Triticeae</taxon>
        <taxon>Triticinae</taxon>
        <taxon>Triticum</taxon>
    </lineage>
</organism>
<dbReference type="RefSeq" id="XP_044349410.1">
    <property type="nucleotide sequence ID" value="XM_044493475.1"/>
</dbReference>
<dbReference type="PANTHER" id="PTHR13634:SF1">
    <property type="entry name" value="OS01G0148400 PROTEIN"/>
    <property type="match status" value="1"/>
</dbReference>
<dbReference type="Gramene" id="TraesLDM3B03G01660760.4">
    <property type="protein sequence ID" value="TraesLDM3B03G01660760.4"/>
    <property type="gene ID" value="TraesLDM3B03G01660760"/>
</dbReference>
<dbReference type="Gramene" id="TraesWEE_scaffold_059199_01G000100.1">
    <property type="protein sequence ID" value="TraesWEE_scaffold_059199_01G000100.1"/>
    <property type="gene ID" value="TraesWEE_scaffold_059199_01G000100"/>
</dbReference>
<dbReference type="Gramene" id="TraesARI3B03G01687650.4">
    <property type="protein sequence ID" value="TraesARI3B03G01687650.4"/>
    <property type="gene ID" value="TraesARI3B03G01687650"/>
</dbReference>
<dbReference type="HOGENOM" id="CLU_379207_0_0_1"/>
<dbReference type="Gramene" id="TraesSYM3B03G01683240.4">
    <property type="protein sequence ID" value="TraesSYM3B03G01683240.4"/>
    <property type="gene ID" value="TraesSYM3B03G01683240"/>
</dbReference>
<dbReference type="GeneID" id="123070327"/>
<dbReference type="Gramene" id="TraesARI3B03G01687650.2">
    <property type="protein sequence ID" value="TraesARI3B03G01687650.2"/>
    <property type="gene ID" value="TraesARI3B03G01687650"/>
</dbReference>
<reference evidence="5" key="1">
    <citation type="journal article" date="2014" name="Science">
        <title>Structural and functional partitioning of bread wheat chromosome 3B.</title>
        <authorList>
            <person name="Choulet F."/>
            <person name="Alberti A."/>
            <person name="Theil S."/>
            <person name="Glover N."/>
            <person name="Barbe V."/>
            <person name="Daron J."/>
            <person name="Pingault L."/>
            <person name="Sourdille P."/>
            <person name="Couloux A."/>
            <person name="Paux E."/>
            <person name="Leroy P."/>
            <person name="Mangenot S."/>
            <person name="Guilhot N."/>
            <person name="Le Gouis J."/>
            <person name="Balfourier F."/>
            <person name="Alaux M."/>
            <person name="Jamilloux V."/>
            <person name="Poulain J."/>
            <person name="Durand C."/>
            <person name="Bellec A."/>
            <person name="Gaspin C."/>
            <person name="Safar J."/>
            <person name="Dolezel J."/>
            <person name="Rogers J."/>
            <person name="Vandepoele K."/>
            <person name="Aury J.M."/>
            <person name="Mayer K."/>
            <person name="Berges H."/>
            <person name="Quesneville H."/>
            <person name="Wincker P."/>
            <person name="Feuillet C."/>
        </authorList>
    </citation>
    <scope>NUCLEOTIDE SEQUENCE [LARGE SCALE GENOMIC DNA]</scope>
</reference>
<dbReference type="RefSeq" id="XP_044349409.1">
    <property type="nucleotide sequence ID" value="XM_044493474.1"/>
</dbReference>
<dbReference type="RefSeq" id="XP_044349407.1">
    <property type="nucleotide sequence ID" value="XM_044493472.1"/>
</dbReference>
<dbReference type="Gramene" id="TraesJUL3B03G01673980.4">
    <property type="protein sequence ID" value="TraesJUL3B03G01673980.4"/>
    <property type="gene ID" value="TraesJUL3B03G01673980"/>
</dbReference>
<feature type="coiled-coil region" evidence="3">
    <location>
        <begin position="645"/>
        <end position="676"/>
    </location>
</feature>
<dbReference type="EMBL" id="CBUC010000133">
    <property type="protein sequence ID" value="CDJ26425.1"/>
    <property type="molecule type" value="Genomic_DNA"/>
</dbReference>
<sequence>MAPPSSLRKLRELMKGKLSPGENSIRDKDEENPEVALVSKKVNKKRKKLPGTKKGEGRDVDRLVREEDPEVVLVSKKLNKRRKKLPGTKMGERRDVDRLVREEDPEVVLVSKKLKTHPVSEPNASSRESIWESSEPLTGKKRKEGKGHAVLVGQDGSEVAPVAKKWKPKPVAKKWKPEPVPEDIRLSASSTVIVAYAPDMPHRYGHLLRSITFLLPYKSDGTAYECDPNRVKDLISRTRCGLCLFFQWVQRDKEMFCWIINISTNNSTQFLVNPAFVSEMLEVKVKRAACAFSLNFCSDKKWAGVKNALELVFSSPQHKTSEAPDNMYVFTRIDDCVYFRNIKINDFPNIAEGEPLDLKEVGPYFCLKLVDIHGETDVPYLPSDVVPQNKIKVCPIQYCSLSPELGSCIAPHSLYLNDENYTILIENGHDLSAFEGYNVSLEEFLAEQPLLKIKHIVGSKTGEECLFVRNIAKYIIKSILAYLVKLFSRDKCIKMKIIGRKHIFLKGSKVKFYGVEFVQFEENQAEDNVVCVVGLISGCFPEDLIPSDLSEMLDLLLSDPLHNLEAGKGDCSLLSAKERRELLVLLHTEYMTNVKPMLCGKDGDDPNGNLEEFFAGCPYIETWVDTMTKNTYLTEVASYNSVLGVLKLEKRKEENKEKLENEEDDNKKLIQKGERQFHVLRNCDVHIPEKAAKDGICPFRLTWCDYIRTCYFRKYLSFVQRRMESYLKPTR</sequence>
<dbReference type="Gramene" id="TraesSYM3B03G01683240.1">
    <property type="protein sequence ID" value="TraesSYM3B03G01683240.1"/>
    <property type="gene ID" value="TraesSYM3B03G01683240"/>
</dbReference>
<dbReference type="Gramene" id="TraesRN3B0100704100.1">
    <property type="protein sequence ID" value="TraesRN3B0100704100.1"/>
    <property type="gene ID" value="TraesRN3B0100704100"/>
</dbReference>
<evidence type="ECO:0000313" key="5">
    <source>
        <dbReference type="EMBL" id="CDJ26425.1"/>
    </source>
</evidence>
<dbReference type="Gramene" id="TraesLAC3B03G01603650.2">
    <property type="protein sequence ID" value="TraesLAC3B03G01603650.2"/>
    <property type="gene ID" value="TraesLAC3B03G01603650"/>
</dbReference>
<dbReference type="Gramene" id="TraesARI3B03G01687650.3">
    <property type="protein sequence ID" value="TraesARI3B03G01687650.3"/>
    <property type="gene ID" value="TraesARI3B03G01687650"/>
</dbReference>
<dbReference type="Gramene" id="TraesJUL3B03G01673980.2">
    <property type="protein sequence ID" value="TraesJUL3B03G01673980.2"/>
    <property type="gene ID" value="TraesJUL3B03G01673980"/>
</dbReference>
<dbReference type="Gramene" id="TraesROB_scaffold_047748_01G000100.1">
    <property type="protein sequence ID" value="TraesROB_scaffold_047748_01G000100.1"/>
    <property type="gene ID" value="TraesROB_scaffold_047748_01G000100"/>
</dbReference>
<feature type="compositionally biased region" description="Basic residues" evidence="4">
    <location>
        <begin position="41"/>
        <end position="51"/>
    </location>
</feature>
<dbReference type="Gramene" id="TraesCS3B02G274200.1">
    <property type="protein sequence ID" value="TraesCS3B02G274200.1"/>
    <property type="gene ID" value="TraesCS3B02G274200"/>
</dbReference>
<dbReference type="Gramene" id="TraesLDM3B03G01660760.3">
    <property type="protein sequence ID" value="TraesLDM3B03G01660760.3"/>
    <property type="gene ID" value="TraesLDM3B03G01660760"/>
</dbReference>
<keyword evidence="3" id="KW-0175">Coiled coil</keyword>
<dbReference type="EnsemblPlants" id="TraesCS3B02G274200.1">
    <property type="protein sequence ID" value="TraesCS3B02G274200.1"/>
    <property type="gene ID" value="TraesCS3B02G274200"/>
</dbReference>
<feature type="region of interest" description="Disordered" evidence="4">
    <location>
        <begin position="1"/>
        <end position="61"/>
    </location>
</feature>
<dbReference type="Gramene" id="TraesCS3B03G0710000.1">
    <property type="protein sequence ID" value="TraesCS3B03G0710000.1.CDS"/>
    <property type="gene ID" value="TraesCS3B03G0710000"/>
</dbReference>
<feature type="compositionally biased region" description="Polar residues" evidence="4">
    <location>
        <begin position="122"/>
        <end position="136"/>
    </location>
</feature>